<dbReference type="InterPro" id="IPR056988">
    <property type="entry name" value="Zn_ribbon_pln"/>
</dbReference>
<dbReference type="InterPro" id="IPR036869">
    <property type="entry name" value="J_dom_sf"/>
</dbReference>
<evidence type="ECO:0000256" key="1">
    <source>
        <dbReference type="SAM" id="MobiDB-lite"/>
    </source>
</evidence>
<feature type="region of interest" description="Disordered" evidence="1">
    <location>
        <begin position="145"/>
        <end position="284"/>
    </location>
</feature>
<dbReference type="Gene3D" id="1.10.287.110">
    <property type="entry name" value="DnaJ domain"/>
    <property type="match status" value="1"/>
</dbReference>
<organism evidence="3 4">
    <name type="scientific">Erythranthe guttata</name>
    <name type="common">Yellow monkey flower</name>
    <name type="synonym">Mimulus guttatus</name>
    <dbReference type="NCBI Taxonomy" id="4155"/>
    <lineage>
        <taxon>Eukaryota</taxon>
        <taxon>Viridiplantae</taxon>
        <taxon>Streptophyta</taxon>
        <taxon>Embryophyta</taxon>
        <taxon>Tracheophyta</taxon>
        <taxon>Spermatophyta</taxon>
        <taxon>Magnoliopsida</taxon>
        <taxon>eudicotyledons</taxon>
        <taxon>Gunneridae</taxon>
        <taxon>Pentapetalae</taxon>
        <taxon>asterids</taxon>
        <taxon>lamiids</taxon>
        <taxon>Lamiales</taxon>
        <taxon>Phrymaceae</taxon>
        <taxon>Erythranthe</taxon>
    </lineage>
</organism>
<dbReference type="CDD" id="cd06257">
    <property type="entry name" value="DnaJ"/>
    <property type="match status" value="1"/>
</dbReference>
<dbReference type="PANTHER" id="PTHR44137">
    <property type="entry name" value="BNAC03G44070D PROTEIN"/>
    <property type="match status" value="1"/>
</dbReference>
<dbReference type="STRING" id="4155.A0A022PTE0"/>
<proteinExistence type="predicted"/>
<feature type="compositionally biased region" description="Low complexity" evidence="1">
    <location>
        <begin position="215"/>
        <end position="226"/>
    </location>
</feature>
<dbReference type="PROSITE" id="PS50076">
    <property type="entry name" value="DNAJ_2"/>
    <property type="match status" value="1"/>
</dbReference>
<gene>
    <name evidence="3" type="ORF">MIMGU_mgv1a026505mg</name>
</gene>
<dbReference type="Pfam" id="PF00226">
    <property type="entry name" value="DnaJ"/>
    <property type="match status" value="1"/>
</dbReference>
<dbReference type="eggNOG" id="ENOG502QQV4">
    <property type="taxonomic scope" value="Eukaryota"/>
</dbReference>
<reference evidence="3 4" key="1">
    <citation type="journal article" date="2013" name="Proc. Natl. Acad. Sci. U.S.A.">
        <title>Fine-scale variation in meiotic recombination in Mimulus inferred from population shotgun sequencing.</title>
        <authorList>
            <person name="Hellsten U."/>
            <person name="Wright K.M."/>
            <person name="Jenkins J."/>
            <person name="Shu S."/>
            <person name="Yuan Y."/>
            <person name="Wessler S.R."/>
            <person name="Schmutz J."/>
            <person name="Willis J.H."/>
            <person name="Rokhsar D.S."/>
        </authorList>
    </citation>
    <scope>NUCLEOTIDE SEQUENCE [LARGE SCALE GENOMIC DNA]</scope>
    <source>
        <strain evidence="4">cv. DUN x IM62</strain>
    </source>
</reference>
<dbReference type="Pfam" id="PF23551">
    <property type="entry name" value="Zn_ribbon_20"/>
    <property type="match status" value="1"/>
</dbReference>
<dbReference type="PRINTS" id="PR00625">
    <property type="entry name" value="JDOMAIN"/>
</dbReference>
<evidence type="ECO:0000259" key="2">
    <source>
        <dbReference type="PROSITE" id="PS50076"/>
    </source>
</evidence>
<dbReference type="PANTHER" id="PTHR44137:SF32">
    <property type="entry name" value="DNAJ HEAT SHOCK AMINO-TERMINAL DOMAIN PROTEIN"/>
    <property type="match status" value="1"/>
</dbReference>
<dbReference type="EMBL" id="KI632289">
    <property type="protein sequence ID" value="EYU19627.1"/>
    <property type="molecule type" value="Genomic_DNA"/>
</dbReference>
<feature type="region of interest" description="Disordered" evidence="1">
    <location>
        <begin position="336"/>
        <end position="419"/>
    </location>
</feature>
<feature type="compositionally biased region" description="Polar residues" evidence="1">
    <location>
        <begin position="404"/>
        <end position="419"/>
    </location>
</feature>
<feature type="domain" description="J" evidence="2">
    <location>
        <begin position="66"/>
        <end position="130"/>
    </location>
</feature>
<dbReference type="InterPro" id="IPR001623">
    <property type="entry name" value="DnaJ_domain"/>
</dbReference>
<dbReference type="Proteomes" id="UP000030748">
    <property type="component" value="Unassembled WGS sequence"/>
</dbReference>
<sequence>MECNRDEAMRAKSIAEAKLEQRDFFSAKKFALKAQNLYPGLDGISQLLMTLDVYISAENKINGETDWYGVLAVSPSADENTIKKQFRRLALLLHPDKNSSIGADGAFKLISEAWKLLLDEERRLAYNQRRGIIGFQQRIPAHTGAPCASGAPSAHTGCAPSAPRTSGAPSAHTGGAPSAPRTSGAPSARTGGAPSAHTGFRPQVYTGASPSASTGGQPPAQPGVGPSARTAGRPPAHTSVPPAYTSGPSAYPSGSSAPPGARTAVPKAQKKSAKVPSRPAPTPLYKKNGDTFWTICNLCNMQYEYLRMYLNNILRCPSCKKPFMALEMAQPRFSKNCKPVPYQAKKKPSENPTTQNAEDPAPSVASRGPTFVVISQLPRDKKRRSRPAPTSDPCPKKAKVDVASDSSGMNSNMAQGSASVSGSNIYDFPGMNRNIPQGFGGFATTAGTGATTYGFPGINHNAAHGFGSFGATSGSGSKT</sequence>
<name>A0A022PTE0_ERYGU</name>
<accession>A0A022PTE0</accession>
<evidence type="ECO:0000313" key="4">
    <source>
        <dbReference type="Proteomes" id="UP000030748"/>
    </source>
</evidence>
<evidence type="ECO:0000313" key="3">
    <source>
        <dbReference type="EMBL" id="EYU19627.1"/>
    </source>
</evidence>
<protein>
    <recommendedName>
        <fullName evidence="2">J domain-containing protein</fullName>
    </recommendedName>
</protein>
<keyword evidence="4" id="KW-1185">Reference proteome</keyword>
<feature type="compositionally biased region" description="Low complexity" evidence="1">
    <location>
        <begin position="246"/>
        <end position="261"/>
    </location>
</feature>
<dbReference type="SUPFAM" id="SSF46565">
    <property type="entry name" value="Chaperone J-domain"/>
    <property type="match status" value="1"/>
</dbReference>
<dbReference type="AlphaFoldDB" id="A0A022PTE0"/>
<dbReference type="SMART" id="SM00271">
    <property type="entry name" value="DnaJ"/>
    <property type="match status" value="1"/>
</dbReference>